<dbReference type="RefSeq" id="WP_184143038.1">
    <property type="nucleotide sequence ID" value="NZ_JACHIK010000004.1"/>
</dbReference>
<evidence type="ECO:0000313" key="3">
    <source>
        <dbReference type="Proteomes" id="UP000535406"/>
    </source>
</evidence>
<feature type="transmembrane region" description="Helical" evidence="1">
    <location>
        <begin position="20"/>
        <end position="41"/>
    </location>
</feature>
<dbReference type="Proteomes" id="UP000535406">
    <property type="component" value="Unassembled WGS sequence"/>
</dbReference>
<name>A0A7W7YTY9_9HYPH</name>
<evidence type="ECO:0000313" key="2">
    <source>
        <dbReference type="EMBL" id="MBB5042323.1"/>
    </source>
</evidence>
<gene>
    <name evidence="2" type="ORF">HNQ66_001719</name>
</gene>
<dbReference type="EMBL" id="JACHIK010000004">
    <property type="protein sequence ID" value="MBB5042323.1"/>
    <property type="molecule type" value="Genomic_DNA"/>
</dbReference>
<sequence length="122" mass="13248">MTERSQPAFEKRDVGAGRILLFGAAVTAGLIVSFAFVGWIVHAFQPAPSRGRGEVREGIRLQVDPAGERRRLQEKAAARLAGYGWTDASAGRVHIPIERAMDLLAERGWPDETADKPKEGGP</sequence>
<keyword evidence="1" id="KW-0812">Transmembrane</keyword>
<reference evidence="2 3" key="1">
    <citation type="submission" date="2020-08" db="EMBL/GenBank/DDBJ databases">
        <title>Genomic Encyclopedia of Type Strains, Phase IV (KMG-IV): sequencing the most valuable type-strain genomes for metagenomic binning, comparative biology and taxonomic classification.</title>
        <authorList>
            <person name="Goeker M."/>
        </authorList>
    </citation>
    <scope>NUCLEOTIDE SEQUENCE [LARGE SCALE GENOMIC DNA]</scope>
    <source>
        <strain evidence="2 3">DSM 21319</strain>
    </source>
</reference>
<keyword evidence="1" id="KW-0472">Membrane</keyword>
<comment type="caution">
    <text evidence="2">The sequence shown here is derived from an EMBL/GenBank/DDBJ whole genome shotgun (WGS) entry which is preliminary data.</text>
</comment>
<organism evidence="2 3">
    <name type="scientific">Shinella fusca</name>
    <dbReference type="NCBI Taxonomy" id="544480"/>
    <lineage>
        <taxon>Bacteria</taxon>
        <taxon>Pseudomonadati</taxon>
        <taxon>Pseudomonadota</taxon>
        <taxon>Alphaproteobacteria</taxon>
        <taxon>Hyphomicrobiales</taxon>
        <taxon>Rhizobiaceae</taxon>
        <taxon>Shinella</taxon>
    </lineage>
</organism>
<protein>
    <submittedName>
        <fullName evidence="2">Uncharacterized protein</fullName>
    </submittedName>
</protein>
<evidence type="ECO:0000256" key="1">
    <source>
        <dbReference type="SAM" id="Phobius"/>
    </source>
</evidence>
<keyword evidence="3" id="KW-1185">Reference proteome</keyword>
<dbReference type="AlphaFoldDB" id="A0A7W7YTY9"/>
<accession>A0A7W7YTY9</accession>
<keyword evidence="1" id="KW-1133">Transmembrane helix</keyword>
<proteinExistence type="predicted"/>